<evidence type="ECO:0000256" key="1">
    <source>
        <dbReference type="SAM" id="MobiDB-lite"/>
    </source>
</evidence>
<dbReference type="EMBL" id="QGKV02000649">
    <property type="protein sequence ID" value="KAF3576465.1"/>
    <property type="molecule type" value="Genomic_DNA"/>
</dbReference>
<sequence length="65" mass="7632">MPNPWFLRSKEGSDSFGTPSRSRRTWRKREPVSVMKVPELRTERWIIPPSVAVFDLSVLWPCEAM</sequence>
<keyword evidence="3" id="KW-1185">Reference proteome</keyword>
<accession>A0ABQ7DHB5</accession>
<protein>
    <submittedName>
        <fullName evidence="2">Uncharacterized protein</fullName>
    </submittedName>
</protein>
<dbReference type="Proteomes" id="UP000266723">
    <property type="component" value="Unassembled WGS sequence"/>
</dbReference>
<evidence type="ECO:0000313" key="2">
    <source>
        <dbReference type="EMBL" id="KAF3576465.1"/>
    </source>
</evidence>
<comment type="caution">
    <text evidence="2">The sequence shown here is derived from an EMBL/GenBank/DDBJ whole genome shotgun (WGS) entry which is preliminary data.</text>
</comment>
<evidence type="ECO:0000313" key="3">
    <source>
        <dbReference type="Proteomes" id="UP000266723"/>
    </source>
</evidence>
<proteinExistence type="predicted"/>
<feature type="region of interest" description="Disordered" evidence="1">
    <location>
        <begin position="1"/>
        <end position="22"/>
    </location>
</feature>
<name>A0ABQ7DHB5_BRACR</name>
<organism evidence="2 3">
    <name type="scientific">Brassica cretica</name>
    <name type="common">Mustard</name>
    <dbReference type="NCBI Taxonomy" id="69181"/>
    <lineage>
        <taxon>Eukaryota</taxon>
        <taxon>Viridiplantae</taxon>
        <taxon>Streptophyta</taxon>
        <taxon>Embryophyta</taxon>
        <taxon>Tracheophyta</taxon>
        <taxon>Spermatophyta</taxon>
        <taxon>Magnoliopsida</taxon>
        <taxon>eudicotyledons</taxon>
        <taxon>Gunneridae</taxon>
        <taxon>Pentapetalae</taxon>
        <taxon>rosids</taxon>
        <taxon>malvids</taxon>
        <taxon>Brassicales</taxon>
        <taxon>Brassicaceae</taxon>
        <taxon>Brassiceae</taxon>
        <taxon>Brassica</taxon>
    </lineage>
</organism>
<gene>
    <name evidence="2" type="ORF">DY000_02031179</name>
</gene>
<reference evidence="2 3" key="1">
    <citation type="journal article" date="2020" name="BMC Genomics">
        <title>Intraspecific diversification of the crop wild relative Brassica cretica Lam. using demographic model selection.</title>
        <authorList>
            <person name="Kioukis A."/>
            <person name="Michalopoulou V.A."/>
            <person name="Briers L."/>
            <person name="Pirintsos S."/>
            <person name="Studholme D.J."/>
            <person name="Pavlidis P."/>
            <person name="Sarris P.F."/>
        </authorList>
    </citation>
    <scope>NUCLEOTIDE SEQUENCE [LARGE SCALE GENOMIC DNA]</scope>
    <source>
        <strain evidence="3">cv. PFS-1207/04</strain>
    </source>
</reference>